<dbReference type="InterPro" id="IPR008271">
    <property type="entry name" value="Ser/Thr_kinase_AS"/>
</dbReference>
<accession>A0A075ANB7</accession>
<evidence type="ECO:0000256" key="4">
    <source>
        <dbReference type="ARBA" id="ARBA00022679"/>
    </source>
</evidence>
<organism evidence="9 10">
    <name type="scientific">Rozella allomycis (strain CSF55)</name>
    <dbReference type="NCBI Taxonomy" id="988480"/>
    <lineage>
        <taxon>Eukaryota</taxon>
        <taxon>Fungi</taxon>
        <taxon>Fungi incertae sedis</taxon>
        <taxon>Cryptomycota</taxon>
        <taxon>Cryptomycota incertae sedis</taxon>
        <taxon>Rozella</taxon>
    </lineage>
</organism>
<evidence type="ECO:0000256" key="3">
    <source>
        <dbReference type="ARBA" id="ARBA00022527"/>
    </source>
</evidence>
<dbReference type="SUPFAM" id="SSF56112">
    <property type="entry name" value="Protein kinase-like (PK-like)"/>
    <property type="match status" value="1"/>
</dbReference>
<keyword evidence="7" id="KW-0067">ATP-binding</keyword>
<reference evidence="9 10" key="1">
    <citation type="journal article" date="2013" name="Curr. Biol.">
        <title>Shared signatures of parasitism and phylogenomics unite Cryptomycota and microsporidia.</title>
        <authorList>
            <person name="James T.Y."/>
            <person name="Pelin A."/>
            <person name="Bonen L."/>
            <person name="Ahrendt S."/>
            <person name="Sain D."/>
            <person name="Corradi N."/>
            <person name="Stajich J.E."/>
        </authorList>
    </citation>
    <scope>NUCLEOTIDE SEQUENCE [LARGE SCALE GENOMIC DNA]</scope>
    <source>
        <strain evidence="9 10">CSF55</strain>
    </source>
</reference>
<evidence type="ECO:0000259" key="8">
    <source>
        <dbReference type="PROSITE" id="PS50011"/>
    </source>
</evidence>
<evidence type="ECO:0000256" key="6">
    <source>
        <dbReference type="ARBA" id="ARBA00022777"/>
    </source>
</evidence>
<dbReference type="PROSITE" id="PS01351">
    <property type="entry name" value="MAPK"/>
    <property type="match status" value="1"/>
</dbReference>
<comment type="cofactor">
    <cofactor evidence="1">
        <name>Mg(2+)</name>
        <dbReference type="ChEBI" id="CHEBI:18420"/>
    </cofactor>
</comment>
<dbReference type="Pfam" id="PF00069">
    <property type="entry name" value="Pkinase"/>
    <property type="match status" value="1"/>
</dbReference>
<feature type="domain" description="Protein kinase" evidence="8">
    <location>
        <begin position="1"/>
        <end position="295"/>
    </location>
</feature>
<evidence type="ECO:0000313" key="9">
    <source>
        <dbReference type="EMBL" id="EPZ31307.1"/>
    </source>
</evidence>
<evidence type="ECO:0000256" key="5">
    <source>
        <dbReference type="ARBA" id="ARBA00022741"/>
    </source>
</evidence>
<dbReference type="STRING" id="988480.A0A075ANB7"/>
<name>A0A075ANB7_ROZAC</name>
<dbReference type="InterPro" id="IPR000719">
    <property type="entry name" value="Prot_kinase_dom"/>
</dbReference>
<dbReference type="OMA" id="NRYTDLN"/>
<keyword evidence="6 9" id="KW-0418">Kinase</keyword>
<dbReference type="Proteomes" id="UP000030755">
    <property type="component" value="Unassembled WGS sequence"/>
</dbReference>
<dbReference type="Gene3D" id="3.30.200.20">
    <property type="entry name" value="Phosphorylase Kinase, domain 1"/>
    <property type="match status" value="1"/>
</dbReference>
<evidence type="ECO:0000256" key="7">
    <source>
        <dbReference type="ARBA" id="ARBA00022840"/>
    </source>
</evidence>
<dbReference type="Gene3D" id="1.10.510.10">
    <property type="entry name" value="Transferase(Phosphotransferase) domain 1"/>
    <property type="match status" value="1"/>
</dbReference>
<dbReference type="InterPro" id="IPR050117">
    <property type="entry name" value="MAPK"/>
</dbReference>
<dbReference type="SMART" id="SM00220">
    <property type="entry name" value="S_TKc"/>
    <property type="match status" value="1"/>
</dbReference>
<evidence type="ECO:0000256" key="2">
    <source>
        <dbReference type="ARBA" id="ARBA00012411"/>
    </source>
</evidence>
<dbReference type="PANTHER" id="PTHR24055">
    <property type="entry name" value="MITOGEN-ACTIVATED PROTEIN KINASE"/>
    <property type="match status" value="1"/>
</dbReference>
<dbReference type="FunFam" id="1.10.510.10:FF:000049">
    <property type="entry name" value="Mitogen-activated protein kinase"/>
    <property type="match status" value="1"/>
</dbReference>
<dbReference type="EC" id="2.7.11.24" evidence="2"/>
<keyword evidence="3" id="KW-0723">Serine/threonine-protein kinase</keyword>
<keyword evidence="4 9" id="KW-0808">Transferase</keyword>
<keyword evidence="10" id="KW-1185">Reference proteome</keyword>
<proteinExistence type="predicted"/>
<dbReference type="PROSITE" id="PS50011">
    <property type="entry name" value="PROTEIN_KINASE_DOM"/>
    <property type="match status" value="1"/>
</dbReference>
<dbReference type="HOGENOM" id="CLU_000288_181_1_1"/>
<evidence type="ECO:0000256" key="1">
    <source>
        <dbReference type="ARBA" id="ARBA00001946"/>
    </source>
</evidence>
<dbReference type="InterPro" id="IPR003527">
    <property type="entry name" value="MAP_kinase_CS"/>
</dbReference>
<gene>
    <name evidence="9" type="ORF">O9G_000952</name>
</gene>
<dbReference type="InterPro" id="IPR011009">
    <property type="entry name" value="Kinase-like_dom_sf"/>
</dbReference>
<dbReference type="EMBL" id="KE561265">
    <property type="protein sequence ID" value="EPZ31307.1"/>
    <property type="molecule type" value="Genomic_DNA"/>
</dbReference>
<dbReference type="GO" id="GO:0005524">
    <property type="term" value="F:ATP binding"/>
    <property type="evidence" value="ECO:0007669"/>
    <property type="project" value="UniProtKB-KW"/>
</dbReference>
<sequence>MSIFVQTRECNLYGTSFDIPERYSNLKPVAYDLDANLNVAIKKVKDPFKSTVMAKRTYRERKLLIALRHENIISLQDVYISYKEDIYFVTELFETDLQKLMASKTLEPQFIQYFLYQILRGIKFVHSAGVIHRDLKPSNILINDNCDLKICDFGLARLSDAQMTGYIATRYYRAPEIMLTWQTYDEKIDIWSIGCILAEMLQGSPLFPGKDHPDVSQFQLIIELLGSPPTDVINRICSEHTLKFVMSLPKCEKKSFREYFPSVIDQDGLDLLEKMLEFDPQKRILASEALKHPYLKEFHDDQDEPVSDKKIDWALYEKDLDVSEWKST</sequence>
<dbReference type="OrthoDB" id="192887at2759"/>
<protein>
    <recommendedName>
        <fullName evidence="2">mitogen-activated protein kinase</fullName>
        <ecNumber evidence="2">2.7.11.24</ecNumber>
    </recommendedName>
</protein>
<dbReference type="GO" id="GO:0004707">
    <property type="term" value="F:MAP kinase activity"/>
    <property type="evidence" value="ECO:0007669"/>
    <property type="project" value="UniProtKB-EC"/>
</dbReference>
<dbReference type="PROSITE" id="PS00108">
    <property type="entry name" value="PROTEIN_KINASE_ST"/>
    <property type="match status" value="1"/>
</dbReference>
<keyword evidence="5" id="KW-0547">Nucleotide-binding</keyword>
<dbReference type="AlphaFoldDB" id="A0A075ANB7"/>
<evidence type="ECO:0000313" key="10">
    <source>
        <dbReference type="Proteomes" id="UP000030755"/>
    </source>
</evidence>